<dbReference type="eggNOG" id="COG2208">
    <property type="taxonomic scope" value="Bacteria"/>
</dbReference>
<feature type="domain" description="PPM-type phosphatase" evidence="2">
    <location>
        <begin position="7"/>
        <end position="232"/>
    </location>
</feature>
<dbReference type="AlphaFoldDB" id="E1R407"/>
<reference evidence="3 4" key="1">
    <citation type="journal article" date="2010" name="Stand. Genomic Sci.">
        <title>Complete genome sequence of Spirochaeta smaragdinae type strain (SEBR 4228).</title>
        <authorList>
            <person name="Mavromatis K."/>
            <person name="Yasawong M."/>
            <person name="Chertkov O."/>
            <person name="Lapidus A."/>
            <person name="Lucas S."/>
            <person name="Nolan M."/>
            <person name="Del Rio T.G."/>
            <person name="Tice H."/>
            <person name="Cheng J.F."/>
            <person name="Pitluck S."/>
            <person name="Liolios K."/>
            <person name="Ivanova N."/>
            <person name="Tapia R."/>
            <person name="Han C."/>
            <person name="Bruce D."/>
            <person name="Goodwin L."/>
            <person name="Pati A."/>
            <person name="Chen A."/>
            <person name="Palaniappan K."/>
            <person name="Land M."/>
            <person name="Hauser L."/>
            <person name="Chang Y.J."/>
            <person name="Jeffries C.D."/>
            <person name="Detter J.C."/>
            <person name="Rohde M."/>
            <person name="Brambilla E."/>
            <person name="Spring S."/>
            <person name="Goker M."/>
            <person name="Sikorski J."/>
            <person name="Woyke T."/>
            <person name="Bristow J."/>
            <person name="Eisen J.A."/>
            <person name="Markowitz V."/>
            <person name="Hugenholtz P."/>
            <person name="Klenk H.P."/>
            <person name="Kyrpides N.C."/>
        </authorList>
    </citation>
    <scope>NUCLEOTIDE SEQUENCE [LARGE SCALE GENOMIC DNA]</scope>
    <source>
        <strain evidence="4">DSM 11293 / JCM 15392 / SEBR 4228</strain>
    </source>
</reference>
<dbReference type="InterPro" id="IPR001932">
    <property type="entry name" value="PPM-type_phosphatase-like_dom"/>
</dbReference>
<accession>E1R407</accession>
<organism evidence="3 4">
    <name type="scientific">Sediminispirochaeta smaragdinae (strain DSM 11293 / JCM 15392 / SEBR 4228)</name>
    <name type="common">Spirochaeta smaragdinae</name>
    <dbReference type="NCBI Taxonomy" id="573413"/>
    <lineage>
        <taxon>Bacteria</taxon>
        <taxon>Pseudomonadati</taxon>
        <taxon>Spirochaetota</taxon>
        <taxon>Spirochaetia</taxon>
        <taxon>Spirochaetales</taxon>
        <taxon>Spirochaetaceae</taxon>
        <taxon>Sediminispirochaeta</taxon>
    </lineage>
</organism>
<evidence type="ECO:0000313" key="4">
    <source>
        <dbReference type="Proteomes" id="UP000002318"/>
    </source>
</evidence>
<proteinExistence type="predicted"/>
<dbReference type="RefSeq" id="WP_013253893.1">
    <property type="nucleotide sequence ID" value="NC_014364.1"/>
</dbReference>
<dbReference type="PANTHER" id="PTHR43156">
    <property type="entry name" value="STAGE II SPORULATION PROTEIN E-RELATED"/>
    <property type="match status" value="1"/>
</dbReference>
<dbReference type="STRING" id="573413.Spirs_1302"/>
<dbReference type="HOGENOM" id="CLU_703441_0_0_12"/>
<keyword evidence="1" id="KW-0378">Hydrolase</keyword>
<evidence type="ECO:0000259" key="2">
    <source>
        <dbReference type="SMART" id="SM00331"/>
    </source>
</evidence>
<dbReference type="KEGG" id="ssm:Spirs_1302"/>
<dbReference type="Pfam" id="PF07228">
    <property type="entry name" value="SpoIIE"/>
    <property type="match status" value="1"/>
</dbReference>
<dbReference type="GO" id="GO:0016791">
    <property type="term" value="F:phosphatase activity"/>
    <property type="evidence" value="ECO:0007669"/>
    <property type="project" value="TreeGrafter"/>
</dbReference>
<dbReference type="SUPFAM" id="SSF81606">
    <property type="entry name" value="PP2C-like"/>
    <property type="match status" value="1"/>
</dbReference>
<evidence type="ECO:0000256" key="1">
    <source>
        <dbReference type="ARBA" id="ARBA00022801"/>
    </source>
</evidence>
<evidence type="ECO:0000313" key="3">
    <source>
        <dbReference type="EMBL" id="ADK80429.1"/>
    </source>
</evidence>
<sequence>MRAGNSFIEVDYGQHFKAGERIGGDVFLLSRQKEDGRIVCTLSDGLGSGVKANVLANLTATMAQRFVTQRLDVRTSATIIMNTLPVCAVRKISYSTFSIADITADGRARIIEYDNPPFLYLRGSSLLDPHKQTISLKREGAMKEEQLVLSELNLEVGDRLLFISDGVTQSGMGSPSFPLGWRRGPLIEAVKEIVASQPDIGARELSHAICNRARRNDGFTARDDITCAVVYFRKPRQLLIVTGPPVDPDKDPWMASFFDKFDGKRIISGGSTASLVARELGRQVTVRLHSGCDDVPPASTMEGADLVTEGLITLSKVSLALEKRVDPSSLSPGPVRSYLELLLDSDSVHFLVGTKINEAHQDPNIPVEMELRRTIVRKIEKILEELYLKETEIHFL</sequence>
<dbReference type="Gene3D" id="3.60.40.10">
    <property type="entry name" value="PPM-type phosphatase domain"/>
    <property type="match status" value="1"/>
</dbReference>
<name>E1R407_SEDSS</name>
<dbReference type="PANTHER" id="PTHR43156:SF2">
    <property type="entry name" value="STAGE II SPORULATION PROTEIN E"/>
    <property type="match status" value="1"/>
</dbReference>
<keyword evidence="4" id="KW-1185">Reference proteome</keyword>
<dbReference type="Proteomes" id="UP000002318">
    <property type="component" value="Chromosome"/>
</dbReference>
<dbReference type="InterPro" id="IPR036457">
    <property type="entry name" value="PPM-type-like_dom_sf"/>
</dbReference>
<gene>
    <name evidence="3" type="ordered locus">Spirs_1302</name>
</gene>
<protein>
    <submittedName>
        <fullName evidence="3">Protein serine/threonine phosphatase</fullName>
    </submittedName>
</protein>
<dbReference type="InterPro" id="IPR052016">
    <property type="entry name" value="Bact_Sigma-Reg"/>
</dbReference>
<dbReference type="SMART" id="SM00331">
    <property type="entry name" value="PP2C_SIG"/>
    <property type="match status" value="1"/>
</dbReference>
<dbReference type="OrthoDB" id="1090916at2"/>
<dbReference type="EMBL" id="CP002116">
    <property type="protein sequence ID" value="ADK80429.1"/>
    <property type="molecule type" value="Genomic_DNA"/>
</dbReference>